<evidence type="ECO:0000256" key="4">
    <source>
        <dbReference type="ARBA" id="ARBA00023157"/>
    </source>
</evidence>
<comment type="domain">
    <text evidence="5">Has a modular structure: an endo-beta-1,4-glucanase catalytic module at the N-terminus, a linker rich in serines and threonines, and a C-terminal carbohydrate-binding module (CBM).</text>
</comment>
<dbReference type="PANTHER" id="PTHR33353:SF32">
    <property type="entry name" value="ENDO-BETA-1,4-GLUCANASE D"/>
    <property type="match status" value="1"/>
</dbReference>
<dbReference type="PANTHER" id="PTHR33353">
    <property type="entry name" value="PUTATIVE (AFU_ORTHOLOGUE AFUA_1G12560)-RELATED"/>
    <property type="match status" value="1"/>
</dbReference>
<keyword evidence="7" id="KW-0732">Signal</keyword>
<gene>
    <name evidence="9" type="ORF">EURHEDRAFT_339291</name>
</gene>
<dbReference type="GO" id="GO:0030248">
    <property type="term" value="F:cellulose binding"/>
    <property type="evidence" value="ECO:0007669"/>
    <property type="project" value="UniProtKB-UniRule"/>
</dbReference>
<sequence>MHILAVLPLIGLAAAHTAFTTLYVDGQNQGDGVCVRMNRDAKTATFPIEPLTSGDVACGIDGEKGVARVCPARSSSTLTFEFREYADGSQPGVLDRSHKGPCAVYMKRVDDATADNNAAGDGWFKIWQSDYDASAGEWCTERIIDNDGHLSVVIPDDIQAGYYLVRPELLALHSAQETPPDPQFYVGCAQVFVQSSGTASPPTVSIGEGTYDLDTPGMTYNIYQDPLPPYPMYGPPVYQSEQSKRSADKRAPMVQQIGLKPDGCILERDNWCAFEVPSYNDQQGCWAAVDKCWEQNDECWETAYPTGGQNCHIWENKCHDMNDSCNNGAFTGPPDSGKDLTPPAPPLKGSTKVFKRGHQQFRRGHI</sequence>
<reference evidence="10" key="1">
    <citation type="journal article" date="2014" name="Nat. Commun.">
        <title>Genomic adaptations of the halophilic Dead Sea filamentous fungus Eurotium rubrum.</title>
        <authorList>
            <person name="Kis-Papo T."/>
            <person name="Weig A.R."/>
            <person name="Riley R."/>
            <person name="Persoh D."/>
            <person name="Salamov A."/>
            <person name="Sun H."/>
            <person name="Lipzen A."/>
            <person name="Wasser S.P."/>
            <person name="Rambold G."/>
            <person name="Grigoriev I.V."/>
            <person name="Nevo E."/>
        </authorList>
    </citation>
    <scope>NUCLEOTIDE SEQUENCE [LARGE SCALE GENOMIC DNA]</scope>
    <source>
        <strain evidence="10">CBS 135680</strain>
    </source>
</reference>
<feature type="region of interest" description="Disordered" evidence="6">
    <location>
        <begin position="329"/>
        <end position="351"/>
    </location>
</feature>
<dbReference type="Pfam" id="PF03443">
    <property type="entry name" value="AA9"/>
    <property type="match status" value="1"/>
</dbReference>
<comment type="subcellular location">
    <subcellularLocation>
        <location evidence="2 5">Secreted</location>
    </subcellularLocation>
</comment>
<dbReference type="CDD" id="cd21175">
    <property type="entry name" value="LPMO_AA9"/>
    <property type="match status" value="1"/>
</dbReference>
<evidence type="ECO:0000259" key="8">
    <source>
        <dbReference type="Pfam" id="PF03443"/>
    </source>
</evidence>
<accession>A0A017SIK6</accession>
<keyword evidence="4 5" id="KW-1015">Disulfide bond</keyword>
<comment type="catalytic activity">
    <reaction evidence="5">
        <text>[(1-&gt;4)-beta-D-glucosyl]n+m + reduced acceptor + O2 = 4-dehydro-beta-D-glucosyl-[(1-&gt;4)-beta-D-glucosyl]n-1 + [(1-&gt;4)-beta-D-glucosyl]m + acceptor + H2O.</text>
        <dbReference type="EC" id="1.14.99.56"/>
    </reaction>
</comment>
<evidence type="ECO:0000256" key="7">
    <source>
        <dbReference type="SAM" id="SignalP"/>
    </source>
</evidence>
<feature type="chain" id="PRO_5012339166" description="AA9 family lytic polysaccharide monooxygenase" evidence="7">
    <location>
        <begin position="16"/>
        <end position="366"/>
    </location>
</feature>
<keyword evidence="5" id="KW-0136">Cellulose degradation</keyword>
<dbReference type="InterPro" id="IPR005103">
    <property type="entry name" value="AA9_LPMO"/>
</dbReference>
<dbReference type="AlphaFoldDB" id="A0A017SIK6"/>
<evidence type="ECO:0000256" key="1">
    <source>
        <dbReference type="ARBA" id="ARBA00001973"/>
    </source>
</evidence>
<dbReference type="EMBL" id="KK088417">
    <property type="protein sequence ID" value="EYE96793.1"/>
    <property type="molecule type" value="Genomic_DNA"/>
</dbReference>
<comment type="function">
    <text evidence="5">Lytic polysaccharide monooxygenase (LMPO) that depolymerizes crystalline and amorphous polysaccharides via the oxidation of scissile alpha- or beta-(1-4)-glycosidic bonds, yielding C1 and/or C4 oxidation products. Catalysis by LPMOs requires the reduction of the active-site copper from Cu(II) to Cu(I) by a reducing agent and H(2)O(2) or O(2) as a cosubstrate.</text>
</comment>
<dbReference type="Gene3D" id="2.70.50.70">
    <property type="match status" value="1"/>
</dbReference>
<dbReference type="GO" id="GO:0030245">
    <property type="term" value="P:cellulose catabolic process"/>
    <property type="evidence" value="ECO:0007669"/>
    <property type="project" value="UniProtKB-UniRule"/>
</dbReference>
<evidence type="ECO:0000256" key="6">
    <source>
        <dbReference type="SAM" id="MobiDB-lite"/>
    </source>
</evidence>
<organism evidence="9 10">
    <name type="scientific">Aspergillus ruber (strain CBS 135680)</name>
    <dbReference type="NCBI Taxonomy" id="1388766"/>
    <lineage>
        <taxon>Eukaryota</taxon>
        <taxon>Fungi</taxon>
        <taxon>Dikarya</taxon>
        <taxon>Ascomycota</taxon>
        <taxon>Pezizomycotina</taxon>
        <taxon>Eurotiomycetes</taxon>
        <taxon>Eurotiomycetidae</taxon>
        <taxon>Eurotiales</taxon>
        <taxon>Aspergillaceae</taxon>
        <taxon>Aspergillus</taxon>
        <taxon>Aspergillus subgen. Aspergillus</taxon>
    </lineage>
</organism>
<evidence type="ECO:0000256" key="3">
    <source>
        <dbReference type="ARBA" id="ARBA00022525"/>
    </source>
</evidence>
<feature type="signal peptide" evidence="7">
    <location>
        <begin position="1"/>
        <end position="15"/>
    </location>
</feature>
<proteinExistence type="predicted"/>
<dbReference type="GeneID" id="63693519"/>
<dbReference type="OrthoDB" id="5985073at2759"/>
<keyword evidence="3 5" id="KW-0964">Secreted</keyword>
<keyword evidence="5" id="KW-0119">Carbohydrate metabolism</keyword>
<dbReference type="InterPro" id="IPR049892">
    <property type="entry name" value="AA9"/>
</dbReference>
<dbReference type="GO" id="GO:0005576">
    <property type="term" value="C:extracellular region"/>
    <property type="evidence" value="ECO:0007669"/>
    <property type="project" value="UniProtKB-SubCell"/>
</dbReference>
<evidence type="ECO:0000256" key="5">
    <source>
        <dbReference type="RuleBase" id="RU368122"/>
    </source>
</evidence>
<comment type="cofactor">
    <cofactor evidence="1">
        <name>Cu(2+)</name>
        <dbReference type="ChEBI" id="CHEBI:29036"/>
    </cofactor>
</comment>
<dbReference type="EC" id="1.14.99.56" evidence="5"/>
<evidence type="ECO:0000313" key="10">
    <source>
        <dbReference type="Proteomes" id="UP000019804"/>
    </source>
</evidence>
<dbReference type="GO" id="GO:0008810">
    <property type="term" value="F:cellulase activity"/>
    <property type="evidence" value="ECO:0007669"/>
    <property type="project" value="UniProtKB-UniRule"/>
</dbReference>
<name>A0A017SIK6_ASPRC</name>
<dbReference type="Proteomes" id="UP000019804">
    <property type="component" value="Unassembled WGS sequence"/>
</dbReference>
<feature type="domain" description="Auxiliary Activity family 9 catalytic" evidence="8">
    <location>
        <begin position="16"/>
        <end position="226"/>
    </location>
</feature>
<keyword evidence="10" id="KW-1185">Reference proteome</keyword>
<keyword evidence="5" id="KW-0624">Polysaccharide degradation</keyword>
<evidence type="ECO:0000313" key="9">
    <source>
        <dbReference type="EMBL" id="EYE96793.1"/>
    </source>
</evidence>
<evidence type="ECO:0000256" key="2">
    <source>
        <dbReference type="ARBA" id="ARBA00004613"/>
    </source>
</evidence>
<dbReference type="STRING" id="1388766.A0A017SIK6"/>
<dbReference type="RefSeq" id="XP_040640481.1">
    <property type="nucleotide sequence ID" value="XM_040778395.1"/>
</dbReference>
<protein>
    <recommendedName>
        <fullName evidence="5">AA9 family lytic polysaccharide monooxygenase</fullName>
        <ecNumber evidence="5">1.14.99.56</ecNumber>
    </recommendedName>
    <alternativeName>
        <fullName evidence="5">Endo-beta-1,4-glucanase</fullName>
    </alternativeName>
    <alternativeName>
        <fullName evidence="5">Glycosyl hydrolase 61 family protein</fullName>
    </alternativeName>
</protein>
<dbReference type="HOGENOM" id="CLU_031730_3_0_1"/>